<dbReference type="EMBL" id="JAGEUA010000002">
    <property type="protein sequence ID" value="KAL1006090.1"/>
    <property type="molecule type" value="Genomic_DNA"/>
</dbReference>
<gene>
    <name evidence="3" type="ORF">UPYG_G00067770</name>
</gene>
<comment type="caution">
    <text evidence="3">The sequence shown here is derived from an EMBL/GenBank/DDBJ whole genome shotgun (WGS) entry which is preliminary data.</text>
</comment>
<protein>
    <recommendedName>
        <fullName evidence="2">TRIM8/14/16/25/29/45/65 coiled-coil region domain-containing protein</fullName>
    </recommendedName>
</protein>
<evidence type="ECO:0000259" key="2">
    <source>
        <dbReference type="Pfam" id="PF25600"/>
    </source>
</evidence>
<accession>A0ABD0XBE0</accession>
<feature type="domain" description="TRIM8/14/16/25/29/45/65 coiled-coil region" evidence="2">
    <location>
        <begin position="2"/>
        <end position="132"/>
    </location>
</feature>
<dbReference type="Proteomes" id="UP001557470">
    <property type="component" value="Unassembled WGS sequence"/>
</dbReference>
<keyword evidence="4" id="KW-1185">Reference proteome</keyword>
<feature type="compositionally biased region" description="Basic and acidic residues" evidence="1">
    <location>
        <begin position="237"/>
        <end position="250"/>
    </location>
</feature>
<reference evidence="3 4" key="1">
    <citation type="submission" date="2024-06" db="EMBL/GenBank/DDBJ databases">
        <authorList>
            <person name="Pan Q."/>
            <person name="Wen M."/>
            <person name="Jouanno E."/>
            <person name="Zahm M."/>
            <person name="Klopp C."/>
            <person name="Cabau C."/>
            <person name="Louis A."/>
            <person name="Berthelot C."/>
            <person name="Parey E."/>
            <person name="Roest Crollius H."/>
            <person name="Montfort J."/>
            <person name="Robinson-Rechavi M."/>
            <person name="Bouchez O."/>
            <person name="Lampietro C."/>
            <person name="Lopez Roques C."/>
            <person name="Donnadieu C."/>
            <person name="Postlethwait J."/>
            <person name="Bobe J."/>
            <person name="Verreycken H."/>
            <person name="Guiguen Y."/>
        </authorList>
    </citation>
    <scope>NUCLEOTIDE SEQUENCE [LARGE SCALE GENOMIC DNA]</scope>
    <source>
        <strain evidence="3">Up_M1</strain>
        <tissue evidence="3">Testis</tissue>
    </source>
</reference>
<evidence type="ECO:0000313" key="4">
    <source>
        <dbReference type="Proteomes" id="UP001557470"/>
    </source>
</evidence>
<name>A0ABD0XBE0_UMBPY</name>
<evidence type="ECO:0000313" key="3">
    <source>
        <dbReference type="EMBL" id="KAL1006090.1"/>
    </source>
</evidence>
<sequence length="296" mass="34153">MKEQQSQLKDMAANRKRDLANEYRVIRELLDRDEREALNVVDREQESGHTKLQHLMKKFNQNVEQMTTVKDRVNDMLSQTQSLAFLQASVDLPKVVNFEPYCPKITLDSSKTMVAWNAFSAVLMEHLTHVLNQPVEARLKILQPESDKKPDQEDEKDEQADNTTELNLPMTPVIPEHNMSKIEPGERFVSYPQTTNIYYMGPPRQPRSQNPGASFMNPQRKKPPQDSNRDRRRKPEKKHDQKERNEEKTGKSPRKPPPSTSSGPKPKDQSPRNQTQKPGEHRATKCPPKQGSSKKK</sequence>
<evidence type="ECO:0000256" key="1">
    <source>
        <dbReference type="SAM" id="MobiDB-lite"/>
    </source>
</evidence>
<dbReference type="InterPro" id="IPR058030">
    <property type="entry name" value="TRIM8/14/16/25/29/45/65_CC"/>
</dbReference>
<organism evidence="3 4">
    <name type="scientific">Umbra pygmaea</name>
    <name type="common">Eastern mudminnow</name>
    <dbReference type="NCBI Taxonomy" id="75934"/>
    <lineage>
        <taxon>Eukaryota</taxon>
        <taxon>Metazoa</taxon>
        <taxon>Chordata</taxon>
        <taxon>Craniata</taxon>
        <taxon>Vertebrata</taxon>
        <taxon>Euteleostomi</taxon>
        <taxon>Actinopterygii</taxon>
        <taxon>Neopterygii</taxon>
        <taxon>Teleostei</taxon>
        <taxon>Protacanthopterygii</taxon>
        <taxon>Esociformes</taxon>
        <taxon>Umbridae</taxon>
        <taxon>Umbra</taxon>
    </lineage>
</organism>
<dbReference type="Pfam" id="PF25600">
    <property type="entry name" value="TRIM_CC"/>
    <property type="match status" value="1"/>
</dbReference>
<proteinExistence type="predicted"/>
<dbReference type="AlphaFoldDB" id="A0ABD0XBE0"/>
<feature type="region of interest" description="Disordered" evidence="1">
    <location>
        <begin position="143"/>
        <end position="296"/>
    </location>
</feature>